<sequence length="315" mass="35227">MVSEGDLEATLEFVRARAAGQVEGIFGPASMTWRMDREAVIFLGAGRALLLQLAHPWVAAAVAEHSRTFADPIGRFHRTFDVVFTMVFGSLDAALAAARHLHRRHATIVGRLPEGIGPFDSGSPYRANEAAALRWVHATLVDTALIVHDLILPPLTADERERYWAESRLFGALFGLTSSDLPADWESFAAYNAAMLQSDTLSVSAAAREVAGQIFAGGRPWLRPPRWYRTLSAQLLPDRLRTGFGFAFDERDAKAERALARIRRVYPKIPTRLRYVGPYQEALARLQGKSDLGWTTRCLNQVWIGRPQLDHRWNR</sequence>
<proteinExistence type="predicted"/>
<gene>
    <name evidence="2" type="ORF">AS156_07675</name>
</gene>
<dbReference type="RefSeq" id="WP_066508541.1">
    <property type="nucleotide sequence ID" value="NZ_LNCU01000073.1"/>
</dbReference>
<keyword evidence="3" id="KW-1185">Reference proteome</keyword>
<dbReference type="Proteomes" id="UP000057737">
    <property type="component" value="Unassembled WGS sequence"/>
</dbReference>
<reference evidence="2 3" key="1">
    <citation type="submission" date="2015-11" db="EMBL/GenBank/DDBJ databases">
        <title>Draft Genome Sequence of the Strain BR 10303 (Bradyrhizobium sp.) isolated from nodules of Centrolobium paraense.</title>
        <authorList>
            <person name="Zelli J.E."/>
            <person name="Simoes-Araujo J.L."/>
            <person name="Barauna A.C."/>
            <person name="Silva K."/>
        </authorList>
    </citation>
    <scope>NUCLEOTIDE SEQUENCE [LARGE SCALE GENOMIC DNA]</scope>
    <source>
        <strain evidence="2 3">BR 10303</strain>
    </source>
</reference>
<protein>
    <recommendedName>
        <fullName evidence="1">ER-bound oxygenase mpaB/mpaB'/Rubber oxygenase catalytic domain-containing protein</fullName>
    </recommendedName>
</protein>
<dbReference type="Pfam" id="PF09995">
    <property type="entry name" value="MPAB_Lcp_cat"/>
    <property type="match status" value="1"/>
</dbReference>
<feature type="domain" description="ER-bound oxygenase mpaB/mpaB'/Rubber oxygenase catalytic" evidence="1">
    <location>
        <begin position="35"/>
        <end position="264"/>
    </location>
</feature>
<comment type="caution">
    <text evidence="2">The sequence shown here is derived from an EMBL/GenBank/DDBJ whole genome shotgun (WGS) entry which is preliminary data.</text>
</comment>
<name>A0A109JS97_9BRAD</name>
<accession>A0A109JS97</accession>
<evidence type="ECO:0000259" key="1">
    <source>
        <dbReference type="Pfam" id="PF09995"/>
    </source>
</evidence>
<dbReference type="InterPro" id="IPR018713">
    <property type="entry name" value="MPAB/Lcp_cat_dom"/>
</dbReference>
<dbReference type="PANTHER" id="PTHR36151:SF3">
    <property type="entry name" value="ER-BOUND OXYGENASE MPAB_MPAB'_RUBBER OXYGENASE CATALYTIC DOMAIN-CONTAINING PROTEIN"/>
    <property type="match status" value="1"/>
</dbReference>
<dbReference type="GO" id="GO:0016491">
    <property type="term" value="F:oxidoreductase activity"/>
    <property type="evidence" value="ECO:0007669"/>
    <property type="project" value="InterPro"/>
</dbReference>
<evidence type="ECO:0000313" key="2">
    <source>
        <dbReference type="EMBL" id="KWV54099.1"/>
    </source>
</evidence>
<dbReference type="OrthoDB" id="108890at2"/>
<dbReference type="AlphaFoldDB" id="A0A109JS97"/>
<dbReference type="EMBL" id="LNCU01000073">
    <property type="protein sequence ID" value="KWV54099.1"/>
    <property type="molecule type" value="Genomic_DNA"/>
</dbReference>
<dbReference type="PANTHER" id="PTHR36151">
    <property type="entry name" value="BLR2777 PROTEIN"/>
    <property type="match status" value="1"/>
</dbReference>
<organism evidence="2 3">
    <name type="scientific">Bradyrhizobium macuxiense</name>
    <dbReference type="NCBI Taxonomy" id="1755647"/>
    <lineage>
        <taxon>Bacteria</taxon>
        <taxon>Pseudomonadati</taxon>
        <taxon>Pseudomonadota</taxon>
        <taxon>Alphaproteobacteria</taxon>
        <taxon>Hyphomicrobiales</taxon>
        <taxon>Nitrobacteraceae</taxon>
        <taxon>Bradyrhizobium</taxon>
    </lineage>
</organism>
<evidence type="ECO:0000313" key="3">
    <source>
        <dbReference type="Proteomes" id="UP000057737"/>
    </source>
</evidence>